<proteinExistence type="predicted"/>
<keyword evidence="2" id="KW-1185">Reference proteome</keyword>
<dbReference type="InterPro" id="IPR036691">
    <property type="entry name" value="Endo/exonu/phosph_ase_sf"/>
</dbReference>
<evidence type="ECO:0000313" key="3">
    <source>
        <dbReference type="WBParaSite" id="NBR_0001815701-mRNA-1"/>
    </source>
</evidence>
<gene>
    <name evidence="1" type="ORF">NBR_LOCUS18159</name>
</gene>
<dbReference type="WBParaSite" id="NBR_0001815701-mRNA-1">
    <property type="protein sequence ID" value="NBR_0001815701-mRNA-1"/>
    <property type="gene ID" value="NBR_0001815701"/>
</dbReference>
<dbReference type="AlphaFoldDB" id="A0A0N4YLZ2"/>
<evidence type="ECO:0000313" key="1">
    <source>
        <dbReference type="EMBL" id="VDL81880.1"/>
    </source>
</evidence>
<reference evidence="1 2" key="2">
    <citation type="submission" date="2018-11" db="EMBL/GenBank/DDBJ databases">
        <authorList>
            <consortium name="Pathogen Informatics"/>
        </authorList>
    </citation>
    <scope>NUCLEOTIDE SEQUENCE [LARGE SCALE GENOMIC DNA]</scope>
</reference>
<protein>
    <submittedName>
        <fullName evidence="3">CN hydrolase domain-containing protein</fullName>
    </submittedName>
</protein>
<name>A0A0N4YLZ2_NIPBR</name>
<dbReference type="EMBL" id="UYSL01023213">
    <property type="protein sequence ID" value="VDL81880.1"/>
    <property type="molecule type" value="Genomic_DNA"/>
</dbReference>
<dbReference type="Proteomes" id="UP000271162">
    <property type="component" value="Unassembled WGS sequence"/>
</dbReference>
<organism evidence="3">
    <name type="scientific">Nippostrongylus brasiliensis</name>
    <name type="common">Rat hookworm</name>
    <dbReference type="NCBI Taxonomy" id="27835"/>
    <lineage>
        <taxon>Eukaryota</taxon>
        <taxon>Metazoa</taxon>
        <taxon>Ecdysozoa</taxon>
        <taxon>Nematoda</taxon>
        <taxon>Chromadorea</taxon>
        <taxon>Rhabditida</taxon>
        <taxon>Rhabditina</taxon>
        <taxon>Rhabditomorpha</taxon>
        <taxon>Strongyloidea</taxon>
        <taxon>Heligmosomidae</taxon>
        <taxon>Nippostrongylus</taxon>
    </lineage>
</organism>
<sequence>MEEEELAPKMKRGERILELAVAHDLAICNTFFAKRESQKMTYCSEGRRTEVDHILVRRWDLKAVKDVKVLPGEVVATQHRPLVADLCVLLPPKMKERAEPKIRW</sequence>
<dbReference type="Gene3D" id="3.60.10.10">
    <property type="entry name" value="Endonuclease/exonuclease/phosphatase"/>
    <property type="match status" value="1"/>
</dbReference>
<reference evidence="3" key="1">
    <citation type="submission" date="2017-02" db="UniProtKB">
        <authorList>
            <consortium name="WormBaseParasite"/>
        </authorList>
    </citation>
    <scope>IDENTIFICATION</scope>
</reference>
<evidence type="ECO:0000313" key="2">
    <source>
        <dbReference type="Proteomes" id="UP000271162"/>
    </source>
</evidence>
<accession>A0A0N4YLZ2</accession>